<keyword evidence="2" id="KW-1185">Reference proteome</keyword>
<accession>A0ACB9SZB8</accession>
<dbReference type="Proteomes" id="UP001056778">
    <property type="component" value="Chromosome 6"/>
</dbReference>
<protein>
    <submittedName>
        <fullName evidence="1">Uncharacterized protein</fullName>
    </submittedName>
</protein>
<proteinExistence type="predicted"/>
<dbReference type="EMBL" id="CM043020">
    <property type="protein sequence ID" value="KAI4459897.1"/>
    <property type="molecule type" value="Genomic_DNA"/>
</dbReference>
<comment type="caution">
    <text evidence="1">The sequence shown here is derived from an EMBL/GenBank/DDBJ whole genome shotgun (WGS) entry which is preliminary data.</text>
</comment>
<gene>
    <name evidence="1" type="ORF">MML48_6g00012400</name>
</gene>
<evidence type="ECO:0000313" key="2">
    <source>
        <dbReference type="Proteomes" id="UP001056778"/>
    </source>
</evidence>
<organism evidence="1 2">
    <name type="scientific">Holotrichia oblita</name>
    <name type="common">Chafer beetle</name>
    <dbReference type="NCBI Taxonomy" id="644536"/>
    <lineage>
        <taxon>Eukaryota</taxon>
        <taxon>Metazoa</taxon>
        <taxon>Ecdysozoa</taxon>
        <taxon>Arthropoda</taxon>
        <taxon>Hexapoda</taxon>
        <taxon>Insecta</taxon>
        <taxon>Pterygota</taxon>
        <taxon>Neoptera</taxon>
        <taxon>Endopterygota</taxon>
        <taxon>Coleoptera</taxon>
        <taxon>Polyphaga</taxon>
        <taxon>Scarabaeiformia</taxon>
        <taxon>Scarabaeidae</taxon>
        <taxon>Melolonthinae</taxon>
        <taxon>Holotrichia</taxon>
    </lineage>
</organism>
<sequence>MSASEGSGDIETDSTLSQVNGTESFDWKKEQDKLVSKLGNFEKQLAQTGLKLSTLENDLKARTEERDDLRKQVTELQEQVVEAKKQTQKNAVDSNAVDAIKQKSEDMLTRAKEVIFEKTKIMKNQELQIEALSQQVTSLKEVVRITKDLLEIRNIEVNHLQEKIDTVEERINAEKERYNLMHSKLEKMVQMNSDLKREYETQLCLFSALRERYNERELARGVLNDLSNENDSTSNSGNVGDSSSN</sequence>
<evidence type="ECO:0000313" key="1">
    <source>
        <dbReference type="EMBL" id="KAI4459897.1"/>
    </source>
</evidence>
<reference evidence="1" key="1">
    <citation type="submission" date="2022-04" db="EMBL/GenBank/DDBJ databases">
        <title>Chromosome-scale genome assembly of Holotrichia oblita Faldermann.</title>
        <authorList>
            <person name="Rongchong L."/>
        </authorList>
    </citation>
    <scope>NUCLEOTIDE SEQUENCE</scope>
    <source>
        <strain evidence="1">81SQS9</strain>
    </source>
</reference>
<name>A0ACB9SZB8_HOLOL</name>